<organism evidence="3">
    <name type="scientific">Caenorhabditis brenneri</name>
    <name type="common">Nematode worm</name>
    <dbReference type="NCBI Taxonomy" id="135651"/>
    <lineage>
        <taxon>Eukaryota</taxon>
        <taxon>Metazoa</taxon>
        <taxon>Ecdysozoa</taxon>
        <taxon>Nematoda</taxon>
        <taxon>Chromadorea</taxon>
        <taxon>Rhabditida</taxon>
        <taxon>Rhabditina</taxon>
        <taxon>Rhabditomorpha</taxon>
        <taxon>Rhabditoidea</taxon>
        <taxon>Rhabditidae</taxon>
        <taxon>Peloderinae</taxon>
        <taxon>Caenorhabditis</taxon>
    </lineage>
</organism>
<sequence length="151" mass="17346">MNTTSEICTCLVKNATQLLQEEKDKKSSESTLQILVFMIVLMFVMIVCFLAFMVFKAPEYLAKRPKNLTRIPTIPFATGHFIELLKDYKDLTPDARILMNTTTEICNCLVKNATQLLQEEEDKRRSEAHFQQLYFLFGLVYLVSLGVVRPG</sequence>
<gene>
    <name evidence="2" type="ORF">CAEBREN_22167</name>
</gene>
<protein>
    <submittedName>
        <fullName evidence="2">Uncharacterized protein</fullName>
    </submittedName>
</protein>
<name>G0MJQ0_CAEBE</name>
<reference evidence="3" key="1">
    <citation type="submission" date="2011-07" db="EMBL/GenBank/DDBJ databases">
        <authorList>
            <consortium name="Caenorhabditis brenneri Sequencing and Analysis Consortium"/>
            <person name="Wilson R.K."/>
        </authorList>
    </citation>
    <scope>NUCLEOTIDE SEQUENCE [LARGE SCALE GENOMIC DNA]</scope>
    <source>
        <strain evidence="3">PB2801</strain>
    </source>
</reference>
<keyword evidence="1" id="KW-1133">Transmembrane helix</keyword>
<dbReference type="InParanoid" id="G0MJQ0"/>
<dbReference type="HOGENOM" id="CLU_1733071_0_0_1"/>
<evidence type="ECO:0000313" key="2">
    <source>
        <dbReference type="EMBL" id="EGT32349.1"/>
    </source>
</evidence>
<dbReference type="AlphaFoldDB" id="G0MJQ0"/>
<dbReference type="Proteomes" id="UP000008068">
    <property type="component" value="Unassembled WGS sequence"/>
</dbReference>
<keyword evidence="1" id="KW-0472">Membrane</keyword>
<evidence type="ECO:0000313" key="3">
    <source>
        <dbReference type="Proteomes" id="UP000008068"/>
    </source>
</evidence>
<keyword evidence="1" id="KW-0812">Transmembrane</keyword>
<feature type="transmembrane region" description="Helical" evidence="1">
    <location>
        <begin position="34"/>
        <end position="55"/>
    </location>
</feature>
<dbReference type="EMBL" id="GL379797">
    <property type="protein sequence ID" value="EGT32349.1"/>
    <property type="molecule type" value="Genomic_DNA"/>
</dbReference>
<accession>G0MJQ0</accession>
<proteinExistence type="predicted"/>
<keyword evidence="3" id="KW-1185">Reference proteome</keyword>
<evidence type="ECO:0000256" key="1">
    <source>
        <dbReference type="SAM" id="Phobius"/>
    </source>
</evidence>
<feature type="transmembrane region" description="Helical" evidence="1">
    <location>
        <begin position="133"/>
        <end position="150"/>
    </location>
</feature>